<evidence type="ECO:0000256" key="2">
    <source>
        <dbReference type="ARBA" id="ARBA00022490"/>
    </source>
</evidence>
<evidence type="ECO:0000256" key="5">
    <source>
        <dbReference type="ARBA" id="ARBA00038145"/>
    </source>
</evidence>
<dbReference type="EMBL" id="JAODUO010000372">
    <property type="protein sequence ID" value="KAK2181970.1"/>
    <property type="molecule type" value="Genomic_DNA"/>
</dbReference>
<dbReference type="InterPro" id="IPR036322">
    <property type="entry name" value="WD40_repeat_dom_sf"/>
</dbReference>
<evidence type="ECO:0000313" key="10">
    <source>
        <dbReference type="Proteomes" id="UP001209878"/>
    </source>
</evidence>
<evidence type="ECO:0000256" key="4">
    <source>
        <dbReference type="ARBA" id="ARBA00022737"/>
    </source>
</evidence>
<dbReference type="CDD" id="cd00200">
    <property type="entry name" value="WD40"/>
    <property type="match status" value="1"/>
</dbReference>
<keyword evidence="10" id="KW-1185">Reference proteome</keyword>
<reference evidence="9" key="1">
    <citation type="journal article" date="2023" name="Mol. Biol. Evol.">
        <title>Third-Generation Sequencing Reveals the Adaptive Role of the Epigenome in Three Deep-Sea Polychaetes.</title>
        <authorList>
            <person name="Perez M."/>
            <person name="Aroh O."/>
            <person name="Sun Y."/>
            <person name="Lan Y."/>
            <person name="Juniper S.K."/>
            <person name="Young C.R."/>
            <person name="Angers B."/>
            <person name="Qian P.Y."/>
        </authorList>
    </citation>
    <scope>NUCLEOTIDE SEQUENCE</scope>
    <source>
        <strain evidence="9">R07B-5</strain>
    </source>
</reference>
<dbReference type="PANTHER" id="PTHR22842">
    <property type="entry name" value="WD40 REPEAT PROTEIN"/>
    <property type="match status" value="1"/>
</dbReference>
<dbReference type="AlphaFoldDB" id="A0AAD9L2V3"/>
<dbReference type="GO" id="GO:0000398">
    <property type="term" value="P:mRNA splicing, via spliceosome"/>
    <property type="evidence" value="ECO:0007669"/>
    <property type="project" value="TreeGrafter"/>
</dbReference>
<comment type="caution">
    <text evidence="9">The sequence shown here is derived from an EMBL/GenBank/DDBJ whole genome shotgun (WGS) entry which is preliminary data.</text>
</comment>
<evidence type="ECO:0000256" key="8">
    <source>
        <dbReference type="PROSITE-ProRule" id="PRU00221"/>
    </source>
</evidence>
<name>A0AAD9L2V3_RIDPI</name>
<evidence type="ECO:0000256" key="7">
    <source>
        <dbReference type="ARBA" id="ARBA00042222"/>
    </source>
</evidence>
<feature type="repeat" description="WD" evidence="8">
    <location>
        <begin position="14"/>
        <end position="55"/>
    </location>
</feature>
<dbReference type="PROSITE" id="PS00678">
    <property type="entry name" value="WD_REPEATS_1"/>
    <property type="match status" value="2"/>
</dbReference>
<keyword evidence="2" id="KW-0963">Cytoplasm</keyword>
<gene>
    <name evidence="9" type="ORF">NP493_373g02008</name>
</gene>
<dbReference type="InterPro" id="IPR015943">
    <property type="entry name" value="WD40/YVTN_repeat-like_dom_sf"/>
</dbReference>
<organism evidence="9 10">
    <name type="scientific">Ridgeia piscesae</name>
    <name type="common">Tubeworm</name>
    <dbReference type="NCBI Taxonomy" id="27915"/>
    <lineage>
        <taxon>Eukaryota</taxon>
        <taxon>Metazoa</taxon>
        <taxon>Spiralia</taxon>
        <taxon>Lophotrochozoa</taxon>
        <taxon>Annelida</taxon>
        <taxon>Polychaeta</taxon>
        <taxon>Sedentaria</taxon>
        <taxon>Canalipalpata</taxon>
        <taxon>Sabellida</taxon>
        <taxon>Siboglinidae</taxon>
        <taxon>Ridgeia</taxon>
    </lineage>
</organism>
<protein>
    <recommendedName>
        <fullName evidence="6">WD repeat domain-containing protein 83</fullName>
    </recommendedName>
    <alternativeName>
        <fullName evidence="7">Mitogen-activated protein kinase organizer 1</fullName>
    </alternativeName>
</protein>
<dbReference type="Gene3D" id="2.130.10.10">
    <property type="entry name" value="YVTN repeat-like/Quinoprotein amine dehydrogenase"/>
    <property type="match status" value="1"/>
</dbReference>
<evidence type="ECO:0000256" key="6">
    <source>
        <dbReference type="ARBA" id="ARBA00040453"/>
    </source>
</evidence>
<dbReference type="PANTHER" id="PTHR22842:SF3">
    <property type="entry name" value="WD REPEAT DOMAIN-CONTAINING PROTEIN 83"/>
    <property type="match status" value="1"/>
</dbReference>
<proteinExistence type="inferred from homology"/>
<dbReference type="FunFam" id="2.130.10.10:FF:000273">
    <property type="entry name" value="WD repeat domain-containing protein 83"/>
    <property type="match status" value="1"/>
</dbReference>
<dbReference type="PRINTS" id="PR00320">
    <property type="entry name" value="GPROTEINBRPT"/>
</dbReference>
<feature type="repeat" description="WD" evidence="8">
    <location>
        <begin position="243"/>
        <end position="265"/>
    </location>
</feature>
<accession>A0AAD9L2V3</accession>
<feature type="repeat" description="WD" evidence="8">
    <location>
        <begin position="56"/>
        <end position="97"/>
    </location>
</feature>
<comment type="similarity">
    <text evidence="5">Belongs to the WD repeat MORG1 family.</text>
</comment>
<dbReference type="SMART" id="SM00320">
    <property type="entry name" value="WD40"/>
    <property type="match status" value="7"/>
</dbReference>
<dbReference type="GO" id="GO:0005737">
    <property type="term" value="C:cytoplasm"/>
    <property type="evidence" value="ECO:0007669"/>
    <property type="project" value="UniProtKB-SubCell"/>
</dbReference>
<dbReference type="InterPro" id="IPR020472">
    <property type="entry name" value="WD40_PAC1"/>
</dbReference>
<evidence type="ECO:0000256" key="1">
    <source>
        <dbReference type="ARBA" id="ARBA00004496"/>
    </source>
</evidence>
<keyword evidence="4" id="KW-0677">Repeat</keyword>
<comment type="subcellular location">
    <subcellularLocation>
        <location evidence="1">Cytoplasm</location>
    </subcellularLocation>
</comment>
<dbReference type="GO" id="GO:0071013">
    <property type="term" value="C:catalytic step 2 spliceosome"/>
    <property type="evidence" value="ECO:0007669"/>
    <property type="project" value="TreeGrafter"/>
</dbReference>
<sequence>MTDNNLANTLISKVECKQGAVRAVRFNADGNYCLTCGSNKSVRLWNPYTGALIKEYCGHGYEVLDADASFDSANLCSGGMDKCVIYWDVAQGKVLRKLRGHAAQVNCVCFSEEATVIFSGSVDTTVRAWDARSHSQQPIQVLEESKDNVTSLLTTDHEVITGCLDGRVRRYDLRMGQLNTDCVGNPVTCVNLTRDGQCILASSLDGRLRLLDKDTGEMLNDYSGHVNSKYNLDACISSSDTHIFSGSEDGFIYVWNLIDGKIVTKLHHDTTRAQGVVHSLSHHPTKPCLLTACENKIFLWKSQSATEETNG</sequence>
<evidence type="ECO:0000313" key="9">
    <source>
        <dbReference type="EMBL" id="KAK2181970.1"/>
    </source>
</evidence>
<dbReference type="Pfam" id="PF00400">
    <property type="entry name" value="WD40"/>
    <property type="match status" value="6"/>
</dbReference>
<dbReference type="InterPro" id="IPR051980">
    <property type="entry name" value="WD_repeat_MORG1"/>
</dbReference>
<keyword evidence="3 8" id="KW-0853">WD repeat</keyword>
<dbReference type="PROSITE" id="PS50294">
    <property type="entry name" value="WD_REPEATS_REGION"/>
    <property type="match status" value="1"/>
</dbReference>
<dbReference type="SUPFAM" id="SSF50978">
    <property type="entry name" value="WD40 repeat-like"/>
    <property type="match status" value="1"/>
</dbReference>
<dbReference type="Proteomes" id="UP001209878">
    <property type="component" value="Unassembled WGS sequence"/>
</dbReference>
<dbReference type="PROSITE" id="PS50082">
    <property type="entry name" value="WD_REPEATS_2"/>
    <property type="match status" value="4"/>
</dbReference>
<dbReference type="InterPro" id="IPR019775">
    <property type="entry name" value="WD40_repeat_CS"/>
</dbReference>
<feature type="repeat" description="WD" evidence="8">
    <location>
        <begin position="98"/>
        <end position="139"/>
    </location>
</feature>
<evidence type="ECO:0000256" key="3">
    <source>
        <dbReference type="ARBA" id="ARBA00022574"/>
    </source>
</evidence>
<dbReference type="InterPro" id="IPR001680">
    <property type="entry name" value="WD40_rpt"/>
</dbReference>